<keyword evidence="1" id="KW-0812">Transmembrane</keyword>
<proteinExistence type="predicted"/>
<accession>A0A7U2FBJ4</accession>
<keyword evidence="3" id="KW-1185">Reference proteome</keyword>
<organism evidence="2 3">
    <name type="scientific">Phaeosphaeria nodorum (strain SN15 / ATCC MYA-4574 / FGSC 10173)</name>
    <name type="common">Glume blotch fungus</name>
    <name type="synonym">Parastagonospora nodorum</name>
    <dbReference type="NCBI Taxonomy" id="321614"/>
    <lineage>
        <taxon>Eukaryota</taxon>
        <taxon>Fungi</taxon>
        <taxon>Dikarya</taxon>
        <taxon>Ascomycota</taxon>
        <taxon>Pezizomycotina</taxon>
        <taxon>Dothideomycetes</taxon>
        <taxon>Pleosporomycetidae</taxon>
        <taxon>Pleosporales</taxon>
        <taxon>Pleosporineae</taxon>
        <taxon>Phaeosphaeriaceae</taxon>
        <taxon>Parastagonospora</taxon>
    </lineage>
</organism>
<dbReference type="EMBL" id="CP069035">
    <property type="protein sequence ID" value="QRD02217.1"/>
    <property type="molecule type" value="Genomic_DNA"/>
</dbReference>
<reference evidence="3" key="1">
    <citation type="journal article" date="2021" name="BMC Genomics">
        <title>Chromosome-level genome assembly and manually-curated proteome of model necrotroph Parastagonospora nodorum Sn15 reveals a genome-wide trove of candidate effector homologs, and redundancy of virulence-related functions within an accessory chromosome.</title>
        <authorList>
            <person name="Bertazzoni S."/>
            <person name="Jones D.A.B."/>
            <person name="Phan H.T."/>
            <person name="Tan K.-C."/>
            <person name="Hane J.K."/>
        </authorList>
    </citation>
    <scope>NUCLEOTIDE SEQUENCE [LARGE SCALE GENOMIC DNA]</scope>
    <source>
        <strain evidence="3">SN15 / ATCC MYA-4574 / FGSC 10173)</strain>
    </source>
</reference>
<evidence type="ECO:0000313" key="3">
    <source>
        <dbReference type="Proteomes" id="UP000663193"/>
    </source>
</evidence>
<gene>
    <name evidence="2" type="ORF">JI435_303640</name>
</gene>
<evidence type="ECO:0000313" key="2">
    <source>
        <dbReference type="EMBL" id="QRD02217.1"/>
    </source>
</evidence>
<evidence type="ECO:0000256" key="1">
    <source>
        <dbReference type="SAM" id="Phobius"/>
    </source>
</evidence>
<dbReference type="VEuPathDB" id="FungiDB:JI435_303640"/>
<keyword evidence="1" id="KW-1133">Transmembrane helix</keyword>
<keyword evidence="1" id="KW-0472">Membrane</keyword>
<sequence>MRSRTAKTEREPVVLATLVVTYIFSRTGQLHISAVAFCAFTIFLMLHATYTQLVTAVDSSMDPLHKQVRSCTEHNDYRRMLDSRQSAWENLAMRLEVMFEN</sequence>
<protein>
    <submittedName>
        <fullName evidence="2">Uncharacterized protein</fullName>
    </submittedName>
</protein>
<name>A0A7U2FBJ4_PHANO</name>
<feature type="transmembrane region" description="Helical" evidence="1">
    <location>
        <begin position="34"/>
        <end position="57"/>
    </location>
</feature>
<dbReference type="AlphaFoldDB" id="A0A7U2FBJ4"/>
<dbReference type="Proteomes" id="UP000663193">
    <property type="component" value="Chromosome 13"/>
</dbReference>